<feature type="compositionally biased region" description="Pro residues" evidence="1">
    <location>
        <begin position="320"/>
        <end position="329"/>
    </location>
</feature>
<feature type="region of interest" description="Disordered" evidence="1">
    <location>
        <begin position="68"/>
        <end position="90"/>
    </location>
</feature>
<dbReference type="AlphaFoldDB" id="A0A550CFV7"/>
<feature type="compositionally biased region" description="Low complexity" evidence="1">
    <location>
        <begin position="251"/>
        <end position="267"/>
    </location>
</feature>
<evidence type="ECO:0000256" key="1">
    <source>
        <dbReference type="SAM" id="MobiDB-lite"/>
    </source>
</evidence>
<sequence>MEHPQRAQSVLTYQRSSQIQFRASKFVHKIATRVLTFKKRDSHDSLPYMSRQSMDVTKPYMSQPMINLHAGGPSTDGNDSSRSGSPCTVAPEPLLARHAISSGLVPGIQAGVVVGGRGVSIDLGEDQHRRFRDTEPQASPDATPLSNSAPRILVSQATPPPRLKHMKDTITERISLDSPSGPPRQSQDGNAQIRLPTRKSTEISGLPATSSSLDQVSQPSTSRPNPARLPPNPAQLPPSISRRATPPRLDPLPSQALQQPSQALQPDMRQSDAQATSVPARSTRAANIPSSFARMPSGAARLSPSVLTSYRSPPVLRLPVLPPPTPSPPDDAVGRRARSEALRGVMPQLSLQGGSHENDNDGDDSSSDSDEGEDDDETEREPSRRSASSSTESFHSALQSARTSRFSTHPPALPEIDSSALDVSFDDAPNVKVARVEPMKTPTSRGARTAQEGDYFSIEAHCPSSRDADRTPGSPLRTPRPRDTQMPFALTNMKPMPPLPTPGGDGRPTIYKHASRSMIDIMPRSQTPEEVPQPKAKVSPRPTTAVGKTRPGRRQTKTNVIGKDAPSLPSSTPAVQQEKKPVAPPIPTYEAANGLRRRRSMPTFSGAGSEPPPYPSYPFPHPHHRPQPHEDEGREPLPAYKNDVYLKAIMPRKMEFSKPGVQARDRKWRRVMCVLEGTMFRVYDCPKEISGVGTLEDWWERKVGVGDIAIGQPGATAAGATANGGTAQVSVANAPTASQAPPPAKIEEGGSGPATARLTVPVAPPPTSFQQPLQPAATRSRLNIVGRLRSRSHGRSVSDVSHMANPPPVPSRSSLSIASGVANANGITTSPSDTESRTSTSPSHLSVGGVPSSASSASNVSTRSSRRSSFLSGSRSGGQNPKAVPDPSPSDLIKMYTLQHAESGLGNDYFKRKNVIRVRMEGEQFLLQAKDISEVVEWIEGLQAAANIALDLDERPMPRGPLFPRRRRRRGPRRPAEAGGENQNTNTNNPPRSPPLI</sequence>
<accession>A0A550CFV7</accession>
<evidence type="ECO:0000313" key="3">
    <source>
        <dbReference type="Proteomes" id="UP000320762"/>
    </source>
</evidence>
<dbReference type="EMBL" id="VDMD01000009">
    <property type="protein sequence ID" value="TRM63681.1"/>
    <property type="molecule type" value="Genomic_DNA"/>
</dbReference>
<feature type="region of interest" description="Disordered" evidence="1">
    <location>
        <begin position="734"/>
        <end position="890"/>
    </location>
</feature>
<proteinExistence type="predicted"/>
<dbReference type="InterPro" id="IPR011993">
    <property type="entry name" value="PH-like_dom_sf"/>
</dbReference>
<dbReference type="Proteomes" id="UP000320762">
    <property type="component" value="Unassembled WGS sequence"/>
</dbReference>
<gene>
    <name evidence="2" type="ORF">BD626DRAFT_275328</name>
</gene>
<evidence type="ECO:0000313" key="2">
    <source>
        <dbReference type="EMBL" id="TRM63681.1"/>
    </source>
</evidence>
<feature type="region of interest" description="Disordered" evidence="1">
    <location>
        <begin position="954"/>
        <end position="997"/>
    </location>
</feature>
<reference evidence="2 3" key="1">
    <citation type="journal article" date="2019" name="New Phytol.">
        <title>Comparative genomics reveals unique wood-decay strategies and fruiting body development in the Schizophyllaceae.</title>
        <authorList>
            <person name="Almasi E."/>
            <person name="Sahu N."/>
            <person name="Krizsan K."/>
            <person name="Balint B."/>
            <person name="Kovacs G.M."/>
            <person name="Kiss B."/>
            <person name="Cseklye J."/>
            <person name="Drula E."/>
            <person name="Henrissat B."/>
            <person name="Nagy I."/>
            <person name="Chovatia M."/>
            <person name="Adam C."/>
            <person name="LaButti K."/>
            <person name="Lipzen A."/>
            <person name="Riley R."/>
            <person name="Grigoriev I.V."/>
            <person name="Nagy L.G."/>
        </authorList>
    </citation>
    <scope>NUCLEOTIDE SEQUENCE [LARGE SCALE GENOMIC DNA]</scope>
    <source>
        <strain evidence="2 3">NL-1724</strain>
    </source>
</reference>
<feature type="compositionally biased region" description="Pro residues" evidence="1">
    <location>
        <begin position="227"/>
        <end position="236"/>
    </location>
</feature>
<name>A0A550CFV7_9AGAR</name>
<dbReference type="Gene3D" id="2.30.29.30">
    <property type="entry name" value="Pleckstrin-homology domain (PH domain)/Phosphotyrosine-binding domain (PTB)"/>
    <property type="match status" value="2"/>
</dbReference>
<feature type="compositionally biased region" description="Polar residues" evidence="1">
    <location>
        <begin position="271"/>
        <end position="290"/>
    </location>
</feature>
<feature type="compositionally biased region" description="Acidic residues" evidence="1">
    <location>
        <begin position="360"/>
        <end position="379"/>
    </location>
</feature>
<feature type="compositionally biased region" description="Polar residues" evidence="1">
    <location>
        <begin position="394"/>
        <end position="407"/>
    </location>
</feature>
<feature type="region of interest" description="Disordered" evidence="1">
    <location>
        <begin position="131"/>
        <end position="298"/>
    </location>
</feature>
<feature type="compositionally biased region" description="Polar residues" evidence="1">
    <location>
        <begin position="75"/>
        <end position="86"/>
    </location>
</feature>
<organism evidence="2 3">
    <name type="scientific">Schizophyllum amplum</name>
    <dbReference type="NCBI Taxonomy" id="97359"/>
    <lineage>
        <taxon>Eukaryota</taxon>
        <taxon>Fungi</taxon>
        <taxon>Dikarya</taxon>
        <taxon>Basidiomycota</taxon>
        <taxon>Agaricomycotina</taxon>
        <taxon>Agaricomycetes</taxon>
        <taxon>Agaricomycetidae</taxon>
        <taxon>Agaricales</taxon>
        <taxon>Schizophyllaceae</taxon>
        <taxon>Schizophyllum</taxon>
    </lineage>
</organism>
<feature type="compositionally biased region" description="Basic and acidic residues" evidence="1">
    <location>
        <begin position="166"/>
        <end position="175"/>
    </location>
</feature>
<feature type="compositionally biased region" description="Polar residues" evidence="1">
    <location>
        <begin position="825"/>
        <end position="844"/>
    </location>
</feature>
<evidence type="ECO:0008006" key="4">
    <source>
        <dbReference type="Google" id="ProtNLM"/>
    </source>
</evidence>
<feature type="compositionally biased region" description="Low complexity" evidence="1">
    <location>
        <begin position="846"/>
        <end position="878"/>
    </location>
</feature>
<feature type="compositionally biased region" description="Basic and acidic residues" evidence="1">
    <location>
        <begin position="332"/>
        <end position="341"/>
    </location>
</feature>
<protein>
    <recommendedName>
        <fullName evidence="4">PH domain-containing protein</fullName>
    </recommendedName>
</protein>
<dbReference type="STRING" id="97359.A0A550CFV7"/>
<feature type="region of interest" description="Disordered" evidence="1">
    <location>
        <begin position="523"/>
        <end position="635"/>
    </location>
</feature>
<dbReference type="OrthoDB" id="5865767at2759"/>
<comment type="caution">
    <text evidence="2">The sequence shown here is derived from an EMBL/GenBank/DDBJ whole genome shotgun (WGS) entry which is preliminary data.</text>
</comment>
<dbReference type="PANTHER" id="PTHR37283">
    <property type="entry name" value="PH DOMAIN-CONTAINING PROTEIN YHR131C"/>
    <property type="match status" value="1"/>
</dbReference>
<feature type="region of interest" description="Disordered" evidence="1">
    <location>
        <begin position="460"/>
        <end position="511"/>
    </location>
</feature>
<keyword evidence="3" id="KW-1185">Reference proteome</keyword>
<feature type="compositionally biased region" description="Polar residues" evidence="1">
    <location>
        <begin position="207"/>
        <end position="222"/>
    </location>
</feature>
<dbReference type="SUPFAM" id="SSF50729">
    <property type="entry name" value="PH domain-like"/>
    <property type="match status" value="1"/>
</dbReference>
<feature type="compositionally biased region" description="Basic residues" evidence="1">
    <location>
        <begin position="964"/>
        <end position="973"/>
    </location>
</feature>
<feature type="compositionally biased region" description="Pro residues" evidence="1">
    <location>
        <begin position="610"/>
        <end position="620"/>
    </location>
</feature>
<dbReference type="PANTHER" id="PTHR37283:SF1">
    <property type="entry name" value="PH DOMAIN-CONTAINING PROTEIN YHR131C"/>
    <property type="match status" value="1"/>
</dbReference>
<feature type="region of interest" description="Disordered" evidence="1">
    <location>
        <begin position="314"/>
        <end position="423"/>
    </location>
</feature>